<dbReference type="AlphaFoldDB" id="A0A6G1JYZ2"/>
<feature type="compositionally biased region" description="Low complexity" evidence="1">
    <location>
        <begin position="137"/>
        <end position="147"/>
    </location>
</feature>
<dbReference type="EMBL" id="MU005777">
    <property type="protein sequence ID" value="KAF2705768.1"/>
    <property type="molecule type" value="Genomic_DNA"/>
</dbReference>
<dbReference type="Proteomes" id="UP000799428">
    <property type="component" value="Unassembled WGS sequence"/>
</dbReference>
<name>A0A6G1JYZ2_9PLEO</name>
<accession>A0A6G1JYZ2</accession>
<feature type="region of interest" description="Disordered" evidence="1">
    <location>
        <begin position="133"/>
        <end position="176"/>
    </location>
</feature>
<protein>
    <submittedName>
        <fullName evidence="2">Uncharacterized protein</fullName>
    </submittedName>
</protein>
<sequence length="324" mass="36548">MDPLPQYPDHAFIPYLRPSSPTDPPPINLLNTSTWTYCGPLLEPTSDALPPSFHTWATSTIDGPLLPRLLPFLDFLHGFLSKAGAQHYWLTIRVTKPTSEYDVVRWHTDDLFFDYDGEKDRLELDETWTRDRDEKMTTTTTTTTTTRTRTKTRTRTRRRRKRRSSSSSSQSGKKKKTEYWKMATTLLGPGTLFLQDGAQARLAQHAAKAAQLASRSGGPHTCTSFRCPNCLDAVEAVRQTLAHSLASEPVESPQYGQVAFFRLGSEKGAVHSEPRCPVDRIFVNVVPGSETELSGLMSRWGMDFPTSWCFDDDDDATTRKKGRK</sequence>
<feature type="compositionally biased region" description="Basic residues" evidence="1">
    <location>
        <begin position="148"/>
        <end position="164"/>
    </location>
</feature>
<dbReference type="OrthoDB" id="10261951at2759"/>
<reference evidence="2" key="1">
    <citation type="journal article" date="2020" name="Stud. Mycol.">
        <title>101 Dothideomycetes genomes: a test case for predicting lifestyles and emergence of pathogens.</title>
        <authorList>
            <person name="Haridas S."/>
            <person name="Albert R."/>
            <person name="Binder M."/>
            <person name="Bloem J."/>
            <person name="Labutti K."/>
            <person name="Salamov A."/>
            <person name="Andreopoulos B."/>
            <person name="Baker S."/>
            <person name="Barry K."/>
            <person name="Bills G."/>
            <person name="Bluhm B."/>
            <person name="Cannon C."/>
            <person name="Castanera R."/>
            <person name="Culley D."/>
            <person name="Daum C."/>
            <person name="Ezra D."/>
            <person name="Gonzalez J."/>
            <person name="Henrissat B."/>
            <person name="Kuo A."/>
            <person name="Liang C."/>
            <person name="Lipzen A."/>
            <person name="Lutzoni F."/>
            <person name="Magnuson J."/>
            <person name="Mondo S."/>
            <person name="Nolan M."/>
            <person name="Ohm R."/>
            <person name="Pangilinan J."/>
            <person name="Park H.-J."/>
            <person name="Ramirez L."/>
            <person name="Alfaro M."/>
            <person name="Sun H."/>
            <person name="Tritt A."/>
            <person name="Yoshinaga Y."/>
            <person name="Zwiers L.-H."/>
            <person name="Turgeon B."/>
            <person name="Goodwin S."/>
            <person name="Spatafora J."/>
            <person name="Crous P."/>
            <person name="Grigoriev I."/>
        </authorList>
    </citation>
    <scope>NUCLEOTIDE SEQUENCE</scope>
    <source>
        <strain evidence="2">CBS 279.74</strain>
    </source>
</reference>
<evidence type="ECO:0000313" key="2">
    <source>
        <dbReference type="EMBL" id="KAF2705768.1"/>
    </source>
</evidence>
<evidence type="ECO:0000256" key="1">
    <source>
        <dbReference type="SAM" id="MobiDB-lite"/>
    </source>
</evidence>
<organism evidence="2 3">
    <name type="scientific">Pleomassaria siparia CBS 279.74</name>
    <dbReference type="NCBI Taxonomy" id="1314801"/>
    <lineage>
        <taxon>Eukaryota</taxon>
        <taxon>Fungi</taxon>
        <taxon>Dikarya</taxon>
        <taxon>Ascomycota</taxon>
        <taxon>Pezizomycotina</taxon>
        <taxon>Dothideomycetes</taxon>
        <taxon>Pleosporomycetidae</taxon>
        <taxon>Pleosporales</taxon>
        <taxon>Pleomassariaceae</taxon>
        <taxon>Pleomassaria</taxon>
    </lineage>
</organism>
<gene>
    <name evidence="2" type="ORF">K504DRAFT_471254</name>
</gene>
<keyword evidence="3" id="KW-1185">Reference proteome</keyword>
<evidence type="ECO:0000313" key="3">
    <source>
        <dbReference type="Proteomes" id="UP000799428"/>
    </source>
</evidence>
<proteinExistence type="predicted"/>